<evidence type="ECO:0008006" key="5">
    <source>
        <dbReference type="Google" id="ProtNLM"/>
    </source>
</evidence>
<dbReference type="Gene3D" id="3.40.50.150">
    <property type="entry name" value="Vaccinia Virus protein VP39"/>
    <property type="match status" value="1"/>
</dbReference>
<dbReference type="PANTHER" id="PTHR42912:SF83">
    <property type="entry name" value="METHYLTRANSFERASE TYPE 11 DOMAIN-CONTAINING PROTEIN"/>
    <property type="match status" value="1"/>
</dbReference>
<accession>A0A6A6AY84</accession>
<sequence length="348" mass="38170">MGAKSAARPPPNNSNKNKPTQTQAAARPPKPLEFAPRARKPAPRPARAAAAAPPPPPPPNAATTLSRARRIPLYAALGVASATGLYVAFLAHSLLRPYEPAYAVPADVADRYDSNAVRFDADVDSMERKTGIVRLRRQLAARARGDVLEASAGTGRNSAFYDGGKVRRLVLLDRSGAMLAEARRKWLEIKREGGRAARVRDVEFRAASALDRIPGPGGDAAARFDTVVQTMGLCSTHEPELLLRRLGDAVKDDGRIFLLEHGRGWYGWLNGWLDRSAPGHADAHGCWWNKDVGAIVERSGLEVVEISRPWYHLGTTWWVELKRASEAETPHTRNRLRFSTLLALLPQR</sequence>
<proteinExistence type="predicted"/>
<dbReference type="InterPro" id="IPR029063">
    <property type="entry name" value="SAM-dependent_MTases_sf"/>
</dbReference>
<evidence type="ECO:0000256" key="1">
    <source>
        <dbReference type="SAM" id="MobiDB-lite"/>
    </source>
</evidence>
<evidence type="ECO:0000256" key="2">
    <source>
        <dbReference type="SAM" id="Phobius"/>
    </source>
</evidence>
<protein>
    <recommendedName>
        <fullName evidence="5">Methyltransferase type 11 domain-containing protein</fullName>
    </recommendedName>
</protein>
<dbReference type="GeneID" id="54303377"/>
<dbReference type="Proteomes" id="UP000799438">
    <property type="component" value="Unassembled WGS sequence"/>
</dbReference>
<feature type="compositionally biased region" description="Low complexity" evidence="1">
    <location>
        <begin position="1"/>
        <end position="19"/>
    </location>
</feature>
<name>A0A6A6AY84_9PEZI</name>
<dbReference type="GO" id="GO:0008168">
    <property type="term" value="F:methyltransferase activity"/>
    <property type="evidence" value="ECO:0007669"/>
    <property type="project" value="TreeGrafter"/>
</dbReference>
<dbReference type="Pfam" id="PF13489">
    <property type="entry name" value="Methyltransf_23"/>
    <property type="match status" value="1"/>
</dbReference>
<dbReference type="InterPro" id="IPR050508">
    <property type="entry name" value="Methyltransf_Superfamily"/>
</dbReference>
<keyword evidence="4" id="KW-1185">Reference proteome</keyword>
<dbReference type="PANTHER" id="PTHR42912">
    <property type="entry name" value="METHYLTRANSFERASE"/>
    <property type="match status" value="1"/>
</dbReference>
<keyword evidence="2" id="KW-0472">Membrane</keyword>
<keyword evidence="2" id="KW-1133">Transmembrane helix</keyword>
<organism evidence="3 4">
    <name type="scientific">Aplosporella prunicola CBS 121167</name>
    <dbReference type="NCBI Taxonomy" id="1176127"/>
    <lineage>
        <taxon>Eukaryota</taxon>
        <taxon>Fungi</taxon>
        <taxon>Dikarya</taxon>
        <taxon>Ascomycota</taxon>
        <taxon>Pezizomycotina</taxon>
        <taxon>Dothideomycetes</taxon>
        <taxon>Dothideomycetes incertae sedis</taxon>
        <taxon>Botryosphaeriales</taxon>
        <taxon>Aplosporellaceae</taxon>
        <taxon>Aplosporella</taxon>
    </lineage>
</organism>
<dbReference type="RefSeq" id="XP_033391642.1">
    <property type="nucleotide sequence ID" value="XM_033545871.1"/>
</dbReference>
<dbReference type="SUPFAM" id="SSF53335">
    <property type="entry name" value="S-adenosyl-L-methionine-dependent methyltransferases"/>
    <property type="match status" value="1"/>
</dbReference>
<evidence type="ECO:0000313" key="3">
    <source>
        <dbReference type="EMBL" id="KAF2135924.1"/>
    </source>
</evidence>
<feature type="transmembrane region" description="Helical" evidence="2">
    <location>
        <begin position="73"/>
        <end position="95"/>
    </location>
</feature>
<keyword evidence="2" id="KW-0812">Transmembrane</keyword>
<dbReference type="OrthoDB" id="416496at2759"/>
<feature type="region of interest" description="Disordered" evidence="1">
    <location>
        <begin position="1"/>
        <end position="64"/>
    </location>
</feature>
<dbReference type="AlphaFoldDB" id="A0A6A6AY84"/>
<dbReference type="CDD" id="cd02440">
    <property type="entry name" value="AdoMet_MTases"/>
    <property type="match status" value="1"/>
</dbReference>
<dbReference type="EMBL" id="ML995543">
    <property type="protein sequence ID" value="KAF2135924.1"/>
    <property type="molecule type" value="Genomic_DNA"/>
</dbReference>
<reference evidence="3" key="1">
    <citation type="journal article" date="2020" name="Stud. Mycol.">
        <title>101 Dothideomycetes genomes: a test case for predicting lifestyles and emergence of pathogens.</title>
        <authorList>
            <person name="Haridas S."/>
            <person name="Albert R."/>
            <person name="Binder M."/>
            <person name="Bloem J."/>
            <person name="Labutti K."/>
            <person name="Salamov A."/>
            <person name="Andreopoulos B."/>
            <person name="Baker S."/>
            <person name="Barry K."/>
            <person name="Bills G."/>
            <person name="Bluhm B."/>
            <person name="Cannon C."/>
            <person name="Castanera R."/>
            <person name="Culley D."/>
            <person name="Daum C."/>
            <person name="Ezra D."/>
            <person name="Gonzalez J."/>
            <person name="Henrissat B."/>
            <person name="Kuo A."/>
            <person name="Liang C."/>
            <person name="Lipzen A."/>
            <person name="Lutzoni F."/>
            <person name="Magnuson J."/>
            <person name="Mondo S."/>
            <person name="Nolan M."/>
            <person name="Ohm R."/>
            <person name="Pangilinan J."/>
            <person name="Park H.-J."/>
            <person name="Ramirez L."/>
            <person name="Alfaro M."/>
            <person name="Sun H."/>
            <person name="Tritt A."/>
            <person name="Yoshinaga Y."/>
            <person name="Zwiers L.-H."/>
            <person name="Turgeon B."/>
            <person name="Goodwin S."/>
            <person name="Spatafora J."/>
            <person name="Crous P."/>
            <person name="Grigoriev I."/>
        </authorList>
    </citation>
    <scope>NUCLEOTIDE SEQUENCE</scope>
    <source>
        <strain evidence="3">CBS 121167</strain>
    </source>
</reference>
<evidence type="ECO:0000313" key="4">
    <source>
        <dbReference type="Proteomes" id="UP000799438"/>
    </source>
</evidence>
<gene>
    <name evidence="3" type="ORF">K452DRAFT_354166</name>
</gene>